<dbReference type="PIRSF" id="PIRSF003078">
    <property type="entry name" value="GidB"/>
    <property type="match status" value="1"/>
</dbReference>
<evidence type="ECO:0000313" key="4">
    <source>
        <dbReference type="EMBL" id="CAB4694117.1"/>
    </source>
</evidence>
<accession>A0A6J6P5N3</accession>
<reference evidence="4" key="1">
    <citation type="submission" date="2020-05" db="EMBL/GenBank/DDBJ databases">
        <authorList>
            <person name="Chiriac C."/>
            <person name="Salcher M."/>
            <person name="Ghai R."/>
            <person name="Kavagutti S V."/>
        </authorList>
    </citation>
    <scope>NUCLEOTIDE SEQUENCE</scope>
</reference>
<keyword evidence="3" id="KW-0808">Transferase</keyword>
<dbReference type="PANTHER" id="PTHR31760:SF0">
    <property type="entry name" value="S-ADENOSYL-L-METHIONINE-DEPENDENT METHYLTRANSFERASES SUPERFAMILY PROTEIN"/>
    <property type="match status" value="1"/>
</dbReference>
<dbReference type="HAMAP" id="MF_00074">
    <property type="entry name" value="16SrRNA_methyltr_G"/>
    <property type="match status" value="1"/>
</dbReference>
<dbReference type="AlphaFoldDB" id="A0A6J6P5N3"/>
<evidence type="ECO:0000256" key="1">
    <source>
        <dbReference type="ARBA" id="ARBA00022490"/>
    </source>
</evidence>
<dbReference type="GO" id="GO:0070043">
    <property type="term" value="F:rRNA (guanine-N7-)-methyltransferase activity"/>
    <property type="evidence" value="ECO:0007669"/>
    <property type="project" value="TreeGrafter"/>
</dbReference>
<proteinExistence type="inferred from homology"/>
<dbReference type="InterPro" id="IPR003682">
    <property type="entry name" value="rRNA_ssu_MeTfrase_G"/>
</dbReference>
<keyword evidence="1" id="KW-0963">Cytoplasm</keyword>
<dbReference type="CDD" id="cd02440">
    <property type="entry name" value="AdoMet_MTases"/>
    <property type="match status" value="1"/>
</dbReference>
<dbReference type="NCBIfam" id="TIGR00138">
    <property type="entry name" value="rsmG_gidB"/>
    <property type="match status" value="1"/>
</dbReference>
<dbReference type="PANTHER" id="PTHR31760">
    <property type="entry name" value="S-ADENOSYL-L-METHIONINE-DEPENDENT METHYLTRANSFERASES SUPERFAMILY PROTEIN"/>
    <property type="match status" value="1"/>
</dbReference>
<name>A0A6J6P5N3_9ZZZZ</name>
<dbReference type="SUPFAM" id="SSF53335">
    <property type="entry name" value="S-adenosyl-L-methionine-dependent methyltransferases"/>
    <property type="match status" value="1"/>
</dbReference>
<evidence type="ECO:0000256" key="2">
    <source>
        <dbReference type="ARBA" id="ARBA00022552"/>
    </source>
</evidence>
<dbReference type="Gene3D" id="3.40.50.150">
    <property type="entry name" value="Vaccinia Virus protein VP39"/>
    <property type="match status" value="1"/>
</dbReference>
<dbReference type="InterPro" id="IPR029063">
    <property type="entry name" value="SAM-dependent_MTases_sf"/>
</dbReference>
<dbReference type="EMBL" id="CAEZXW010000007">
    <property type="protein sequence ID" value="CAB4694117.1"/>
    <property type="molecule type" value="Genomic_DNA"/>
</dbReference>
<protein>
    <submittedName>
        <fullName evidence="4">Unannotated protein</fullName>
    </submittedName>
</protein>
<evidence type="ECO:0000256" key="3">
    <source>
        <dbReference type="ARBA" id="ARBA00022679"/>
    </source>
</evidence>
<organism evidence="4">
    <name type="scientific">freshwater metagenome</name>
    <dbReference type="NCBI Taxonomy" id="449393"/>
    <lineage>
        <taxon>unclassified sequences</taxon>
        <taxon>metagenomes</taxon>
        <taxon>ecological metagenomes</taxon>
    </lineage>
</organism>
<dbReference type="Pfam" id="PF02527">
    <property type="entry name" value="GidB"/>
    <property type="match status" value="1"/>
</dbReference>
<sequence>MVTHYFPTSSREIHRYAELLLTAGIERGLMGPREAPRMWSRHILNSLLLIPYLPEGATVIDIGSGAGLPGIPLALARPDLKVTLLEPLQRRVDFLEEVKSELGLEITIIRGRAEEAKGTYQVVTARALSATPKLLTQVWSLIAPGGSLVALKGSSVEEEVRQAEKVISQLKPVTVDIEEPYLEGIESGKILIVRKGAK</sequence>
<dbReference type="GO" id="GO:0005829">
    <property type="term" value="C:cytosol"/>
    <property type="evidence" value="ECO:0007669"/>
    <property type="project" value="TreeGrafter"/>
</dbReference>
<gene>
    <name evidence="4" type="ORF">UFOPK2593_00232</name>
</gene>
<keyword evidence="2" id="KW-0698">rRNA processing</keyword>